<keyword evidence="2 3" id="KW-0802">TPR repeat</keyword>
<dbReference type="SMART" id="SM00028">
    <property type="entry name" value="TPR"/>
    <property type="match status" value="9"/>
</dbReference>
<dbReference type="PROSITE" id="PS50005">
    <property type="entry name" value="TPR"/>
    <property type="match status" value="5"/>
</dbReference>
<dbReference type="Proteomes" id="UP000887578">
    <property type="component" value="Unplaced"/>
</dbReference>
<dbReference type="WBParaSite" id="PDA_v2.g14963.t1">
    <property type="protein sequence ID" value="PDA_v2.g14963.t1"/>
    <property type="gene ID" value="PDA_v2.g14963"/>
</dbReference>
<evidence type="ECO:0000256" key="2">
    <source>
        <dbReference type="ARBA" id="ARBA00022803"/>
    </source>
</evidence>
<dbReference type="InterPro" id="IPR019734">
    <property type="entry name" value="TPR_rpt"/>
</dbReference>
<dbReference type="PANTHER" id="PTHR45641">
    <property type="entry name" value="TETRATRICOPEPTIDE REPEAT PROTEIN (AFU_ORTHOLOGUE AFUA_6G03870)"/>
    <property type="match status" value="1"/>
</dbReference>
<dbReference type="InterPro" id="IPR011990">
    <property type="entry name" value="TPR-like_helical_dom_sf"/>
</dbReference>
<feature type="repeat" description="TPR" evidence="3">
    <location>
        <begin position="197"/>
        <end position="230"/>
    </location>
</feature>
<dbReference type="AlphaFoldDB" id="A0A914PJN0"/>
<feature type="repeat" description="TPR" evidence="3">
    <location>
        <begin position="493"/>
        <end position="526"/>
    </location>
</feature>
<protein>
    <submittedName>
        <fullName evidence="5">Tetratricopeptide repeat protein</fullName>
    </submittedName>
</protein>
<evidence type="ECO:0000313" key="4">
    <source>
        <dbReference type="Proteomes" id="UP000887578"/>
    </source>
</evidence>
<dbReference type="PANTHER" id="PTHR45641:SF19">
    <property type="entry name" value="NEPHROCYSTIN-3"/>
    <property type="match status" value="1"/>
</dbReference>
<feature type="repeat" description="TPR" evidence="3">
    <location>
        <begin position="361"/>
        <end position="394"/>
    </location>
</feature>
<feature type="repeat" description="TPR" evidence="3">
    <location>
        <begin position="321"/>
        <end position="354"/>
    </location>
</feature>
<dbReference type="Pfam" id="PF00515">
    <property type="entry name" value="TPR_1"/>
    <property type="match status" value="1"/>
</dbReference>
<keyword evidence="4" id="KW-1185">Reference proteome</keyword>
<evidence type="ECO:0000256" key="3">
    <source>
        <dbReference type="PROSITE-ProRule" id="PRU00339"/>
    </source>
</evidence>
<dbReference type="Pfam" id="PF13424">
    <property type="entry name" value="TPR_12"/>
    <property type="match status" value="3"/>
</dbReference>
<dbReference type="SUPFAM" id="SSF48452">
    <property type="entry name" value="TPR-like"/>
    <property type="match status" value="3"/>
</dbReference>
<proteinExistence type="predicted"/>
<feature type="repeat" description="TPR" evidence="3">
    <location>
        <begin position="280"/>
        <end position="313"/>
    </location>
</feature>
<dbReference type="Pfam" id="PF13181">
    <property type="entry name" value="TPR_8"/>
    <property type="match status" value="2"/>
</dbReference>
<organism evidence="4 5">
    <name type="scientific">Panagrolaimus davidi</name>
    <dbReference type="NCBI Taxonomy" id="227884"/>
    <lineage>
        <taxon>Eukaryota</taxon>
        <taxon>Metazoa</taxon>
        <taxon>Ecdysozoa</taxon>
        <taxon>Nematoda</taxon>
        <taxon>Chromadorea</taxon>
        <taxon>Rhabditida</taxon>
        <taxon>Tylenchina</taxon>
        <taxon>Panagrolaimomorpha</taxon>
        <taxon>Panagrolaimoidea</taxon>
        <taxon>Panagrolaimidae</taxon>
        <taxon>Panagrolaimus</taxon>
    </lineage>
</organism>
<dbReference type="Gene3D" id="1.25.40.10">
    <property type="entry name" value="Tetratricopeptide repeat domain"/>
    <property type="match status" value="4"/>
</dbReference>
<reference evidence="5" key="1">
    <citation type="submission" date="2022-11" db="UniProtKB">
        <authorList>
            <consortium name="WormBaseParasite"/>
        </authorList>
    </citation>
    <scope>IDENTIFICATION</scope>
</reference>
<evidence type="ECO:0000313" key="5">
    <source>
        <dbReference type="WBParaSite" id="PDA_v2.g14963.t1"/>
    </source>
</evidence>
<dbReference type="PROSITE" id="PS50293">
    <property type="entry name" value="TPR_REGION"/>
    <property type="match status" value="1"/>
</dbReference>
<accession>A0A914PJN0</accession>
<name>A0A914PJN0_9BILA</name>
<sequence>MQKKFFEAEQICRRTLKNINENPKVNDLIRAKTFCNYASALQAQKRNKESKMYFLKALKTYEENLFINDKTVADILYNLGKICKNATSSNQRKKAYQYFRRALEIQKSILDPMDLRLADVLVEISEDHNGDDDERESMLKQALEIHEYNEDFTSLQLGDLFFAAASNHIKLENENTETLYLKALKIYEAHQSVENCPSIYILLGDIYEIERKYDLAEFHYQKLLKIYESDNDELEQTGQALRLLVFVCKKQKKFDISLFYSFKALNLYEKEFRVYEFEISLIFSNIGSVYKKQGNFKEAIKYYEKTLEIEATNRPNHFRHANALKNLGIVNQNLKDYKEAVLCFLQSLEICKNKSEEEISAKVFYNLGMLFFIQKMYDSAERYLEEAIKLHEKNADWDYSVFCENKFAAVLQLYIKVLIKQQKYAKAEMYGLRVLEIEESKPETQAINTATACHLLAISCHYQKLYDEAKNYCNQALKLFDKVKSNIAEFEYAKLFATFGLIYTELADYDKAEMYFLNALMIFEFDNNTDKEDIAEIGRFMFQ</sequence>
<evidence type="ECO:0000256" key="1">
    <source>
        <dbReference type="ARBA" id="ARBA00022737"/>
    </source>
</evidence>
<keyword evidence="1" id="KW-0677">Repeat</keyword>